<dbReference type="EMBL" id="JABWDY010004302">
    <property type="protein sequence ID" value="KAF5205276.1"/>
    <property type="molecule type" value="Genomic_DNA"/>
</dbReference>
<feature type="transmembrane region" description="Helical" evidence="1">
    <location>
        <begin position="14"/>
        <end position="33"/>
    </location>
</feature>
<proteinExistence type="predicted"/>
<dbReference type="Proteomes" id="UP000554482">
    <property type="component" value="Unassembled WGS sequence"/>
</dbReference>
<evidence type="ECO:0000313" key="2">
    <source>
        <dbReference type="EMBL" id="KAF5205276.1"/>
    </source>
</evidence>
<keyword evidence="1" id="KW-1133">Transmembrane helix</keyword>
<evidence type="ECO:0000256" key="1">
    <source>
        <dbReference type="SAM" id="Phobius"/>
    </source>
</evidence>
<protein>
    <submittedName>
        <fullName evidence="2">Uncharacterized protein</fullName>
    </submittedName>
</protein>
<keyword evidence="1" id="KW-0472">Membrane</keyword>
<keyword evidence="1" id="KW-0812">Transmembrane</keyword>
<keyword evidence="3" id="KW-1185">Reference proteome</keyword>
<reference evidence="2 3" key="1">
    <citation type="submission" date="2020-06" db="EMBL/GenBank/DDBJ databases">
        <title>Transcriptomic and genomic resources for Thalictrum thalictroides and T. hernandezii: Facilitating candidate gene discovery in an emerging model plant lineage.</title>
        <authorList>
            <person name="Arias T."/>
            <person name="Riano-Pachon D.M."/>
            <person name="Di Stilio V.S."/>
        </authorList>
    </citation>
    <scope>NUCLEOTIDE SEQUENCE [LARGE SCALE GENOMIC DNA]</scope>
    <source>
        <strain evidence="3">cv. WT478/WT964</strain>
        <tissue evidence="2">Leaves</tissue>
    </source>
</reference>
<accession>A0A7J6X678</accession>
<dbReference type="AlphaFoldDB" id="A0A7J6X678"/>
<evidence type="ECO:0000313" key="3">
    <source>
        <dbReference type="Proteomes" id="UP000554482"/>
    </source>
</evidence>
<name>A0A7J6X678_THATH</name>
<comment type="caution">
    <text evidence="2">The sequence shown here is derived from an EMBL/GenBank/DDBJ whole genome shotgun (WGS) entry which is preliminary data.</text>
</comment>
<sequence>MLLKFWPNIDLTEFSHYIWAILPYAIMWVIWCLRNDAIFNNADFLCEKVVITIKATIWSWLEISKDSLHCRAGHAFNELRTEWATMFR</sequence>
<organism evidence="2 3">
    <name type="scientific">Thalictrum thalictroides</name>
    <name type="common">Rue-anemone</name>
    <name type="synonym">Anemone thalictroides</name>
    <dbReference type="NCBI Taxonomy" id="46969"/>
    <lineage>
        <taxon>Eukaryota</taxon>
        <taxon>Viridiplantae</taxon>
        <taxon>Streptophyta</taxon>
        <taxon>Embryophyta</taxon>
        <taxon>Tracheophyta</taxon>
        <taxon>Spermatophyta</taxon>
        <taxon>Magnoliopsida</taxon>
        <taxon>Ranunculales</taxon>
        <taxon>Ranunculaceae</taxon>
        <taxon>Thalictroideae</taxon>
        <taxon>Thalictrum</taxon>
    </lineage>
</organism>
<gene>
    <name evidence="2" type="ORF">FRX31_005137</name>
</gene>